<evidence type="ECO:0000256" key="4">
    <source>
        <dbReference type="PROSITE-ProRule" id="PRU00335"/>
    </source>
</evidence>
<gene>
    <name evidence="6" type="ORF">GRQ65_12065</name>
</gene>
<evidence type="ECO:0000313" key="7">
    <source>
        <dbReference type="Proteomes" id="UP000473325"/>
    </source>
</evidence>
<feature type="domain" description="HTH tetR-type" evidence="5">
    <location>
        <begin position="4"/>
        <end position="63"/>
    </location>
</feature>
<dbReference type="PANTHER" id="PTHR30055">
    <property type="entry name" value="HTH-TYPE TRANSCRIPTIONAL REGULATOR RUTR"/>
    <property type="match status" value="1"/>
</dbReference>
<keyword evidence="3" id="KW-0804">Transcription</keyword>
<dbReference type="PANTHER" id="PTHR30055:SF234">
    <property type="entry name" value="HTH-TYPE TRANSCRIPTIONAL REGULATOR BETI"/>
    <property type="match status" value="1"/>
</dbReference>
<dbReference type="PROSITE" id="PS50977">
    <property type="entry name" value="HTH_TETR_2"/>
    <property type="match status" value="1"/>
</dbReference>
<dbReference type="Pfam" id="PF00440">
    <property type="entry name" value="TetR_N"/>
    <property type="match status" value="1"/>
</dbReference>
<dbReference type="PRINTS" id="PR00455">
    <property type="entry name" value="HTHTETR"/>
</dbReference>
<accession>A0A6L7ESI9</accession>
<dbReference type="GO" id="GO:0000976">
    <property type="term" value="F:transcription cis-regulatory region binding"/>
    <property type="evidence" value="ECO:0007669"/>
    <property type="project" value="TreeGrafter"/>
</dbReference>
<reference evidence="6 7" key="1">
    <citation type="submission" date="2019-12" db="EMBL/GenBank/DDBJ databases">
        <authorList>
            <person name="Kun Z."/>
        </authorList>
    </citation>
    <scope>NUCLEOTIDE SEQUENCE [LARGE SCALE GENOMIC DNA]</scope>
    <source>
        <strain evidence="6 7">YIM 123512</strain>
    </source>
</reference>
<keyword evidence="7" id="KW-1185">Reference proteome</keyword>
<keyword evidence="2 4" id="KW-0238">DNA-binding</keyword>
<keyword evidence="1" id="KW-0805">Transcription regulation</keyword>
<dbReference type="InterPro" id="IPR009057">
    <property type="entry name" value="Homeodomain-like_sf"/>
</dbReference>
<dbReference type="InterPro" id="IPR001647">
    <property type="entry name" value="HTH_TetR"/>
</dbReference>
<sequence length="196" mass="21734">MSPDERREALVHVTLDLLRQHGLGITTRQIAEAAGVAEGTIFRVVESKDELVEAAIAKAFAPGDLAARLEEIDPALPLREKLLRLVSVMQQRFRATFGLMERIGMVRPPDHLHDSEGADRFRAWLAERITEIVGDDAARLRVPVDEFVHLLRLLTFAGSHRHIADGRLLTPEQVVDTVLVGTLAGPRADTTEEDAR</sequence>
<comment type="caution">
    <text evidence="6">The sequence shown here is derived from an EMBL/GenBank/DDBJ whole genome shotgun (WGS) entry which is preliminary data.</text>
</comment>
<evidence type="ECO:0000256" key="1">
    <source>
        <dbReference type="ARBA" id="ARBA00023015"/>
    </source>
</evidence>
<organism evidence="6 7">
    <name type="scientific">Nocardioides flavescens</name>
    <dbReference type="NCBI Taxonomy" id="2691959"/>
    <lineage>
        <taxon>Bacteria</taxon>
        <taxon>Bacillati</taxon>
        <taxon>Actinomycetota</taxon>
        <taxon>Actinomycetes</taxon>
        <taxon>Propionibacteriales</taxon>
        <taxon>Nocardioidaceae</taxon>
        <taxon>Nocardioides</taxon>
    </lineage>
</organism>
<protein>
    <submittedName>
        <fullName evidence="6">TetR family transcriptional regulator</fullName>
    </submittedName>
</protein>
<dbReference type="AlphaFoldDB" id="A0A6L7ESI9"/>
<evidence type="ECO:0000256" key="3">
    <source>
        <dbReference type="ARBA" id="ARBA00023163"/>
    </source>
</evidence>
<name>A0A6L7ESI9_9ACTN</name>
<dbReference type="GO" id="GO:0003700">
    <property type="term" value="F:DNA-binding transcription factor activity"/>
    <property type="evidence" value="ECO:0007669"/>
    <property type="project" value="TreeGrafter"/>
</dbReference>
<dbReference type="Gene3D" id="1.10.357.10">
    <property type="entry name" value="Tetracycline Repressor, domain 2"/>
    <property type="match status" value="1"/>
</dbReference>
<feature type="DNA-binding region" description="H-T-H motif" evidence="4">
    <location>
        <begin position="26"/>
        <end position="45"/>
    </location>
</feature>
<evidence type="ECO:0000259" key="5">
    <source>
        <dbReference type="PROSITE" id="PS50977"/>
    </source>
</evidence>
<proteinExistence type="predicted"/>
<dbReference type="Proteomes" id="UP000473325">
    <property type="component" value="Unassembled WGS sequence"/>
</dbReference>
<dbReference type="SUPFAM" id="SSF46689">
    <property type="entry name" value="Homeodomain-like"/>
    <property type="match status" value="1"/>
</dbReference>
<dbReference type="InterPro" id="IPR050109">
    <property type="entry name" value="HTH-type_TetR-like_transc_reg"/>
</dbReference>
<evidence type="ECO:0000256" key="2">
    <source>
        <dbReference type="ARBA" id="ARBA00023125"/>
    </source>
</evidence>
<dbReference type="EMBL" id="WUEK01000006">
    <property type="protein sequence ID" value="MXG90283.1"/>
    <property type="molecule type" value="Genomic_DNA"/>
</dbReference>
<evidence type="ECO:0000313" key="6">
    <source>
        <dbReference type="EMBL" id="MXG90283.1"/>
    </source>
</evidence>